<dbReference type="InterPro" id="IPR017441">
    <property type="entry name" value="Protein_kinase_ATP_BS"/>
</dbReference>
<evidence type="ECO:0000256" key="10">
    <source>
        <dbReference type="PROSITE-ProRule" id="PRU10141"/>
    </source>
</evidence>
<sequence length="545" mass="61902">MATEKKPVSQRYKLLEIIGRGKFGTVHKGLDVDTKQLIAVKILNLDTDNEEVKDIQQEIQFLSNLKSVPNITHYYGSYLNGHKLWIVMDYCAGGSVRTLLKPGPLQEKYIAIVARELFIALQFIHENGVIHRDIKAANILINKDGKVKLCDFGVAAQLTSTALKRTTMAGTPYWMAPEVITEGATYNSKADIWSTGITIYEMATGNPPYSDKDALRAMQFITQHEPPRLEGRQYGPLLKEIIAICLEEKQDLRPSAEELLKSKFIKNTKTFPISLLKEVIGKYLVWRDTKSKRDTFQLEDDSENINQVVSNNVNIFNNNKSSQYHPNSSTTSIAETSISLDDDENIKWDFDSLKSAEYIIENDINFLNDENDKFDESFFDTNNNFGDFTTSPYNRTFTIGNTMINNVNVIGTEKNKLTATSHQIDSIINSHVDTPTKKEAPKSLLQLFPDVNDDNNMGPNDIINNINNNNNNNTNIPDEDSELEKVLKLSIIEESNKRNDSHDTKLSSNDIDEDLRLAIELSKLENSRDWESYPSDNEQQWEKLV</sequence>
<evidence type="ECO:0000256" key="6">
    <source>
        <dbReference type="ARBA" id="ARBA00022777"/>
    </source>
</evidence>
<protein>
    <recommendedName>
        <fullName evidence="2">non-specific serine/threonine protein kinase</fullName>
        <ecNumber evidence="2">2.7.11.1</ecNumber>
    </recommendedName>
</protein>
<evidence type="ECO:0000259" key="11">
    <source>
        <dbReference type="PROSITE" id="PS50011"/>
    </source>
</evidence>
<evidence type="ECO:0000313" key="13">
    <source>
        <dbReference type="Proteomes" id="UP000697127"/>
    </source>
</evidence>
<dbReference type="GO" id="GO:0030447">
    <property type="term" value="P:filamentous growth"/>
    <property type="evidence" value="ECO:0007669"/>
    <property type="project" value="UniProtKB-ARBA"/>
</dbReference>
<dbReference type="SMART" id="SM00220">
    <property type="entry name" value="S_TKc"/>
    <property type="match status" value="1"/>
</dbReference>
<dbReference type="Pfam" id="PF00069">
    <property type="entry name" value="Pkinase"/>
    <property type="match status" value="1"/>
</dbReference>
<dbReference type="GO" id="GO:0005524">
    <property type="term" value="F:ATP binding"/>
    <property type="evidence" value="ECO:0007669"/>
    <property type="project" value="UniProtKB-UniRule"/>
</dbReference>
<comment type="caution">
    <text evidence="12">The sequence shown here is derived from an EMBL/GenBank/DDBJ whole genome shotgun (WGS) entry which is preliminary data.</text>
</comment>
<evidence type="ECO:0000256" key="5">
    <source>
        <dbReference type="ARBA" id="ARBA00022741"/>
    </source>
</evidence>
<proteinExistence type="inferred from homology"/>
<dbReference type="InterPro" id="IPR000719">
    <property type="entry name" value="Prot_kinase_dom"/>
</dbReference>
<keyword evidence="13" id="KW-1185">Reference proteome</keyword>
<keyword evidence="7 10" id="KW-0067">ATP-binding</keyword>
<dbReference type="InterPro" id="IPR003903">
    <property type="entry name" value="UIM_dom"/>
</dbReference>
<keyword evidence="6" id="KW-0418">Kinase</keyword>
<evidence type="ECO:0000256" key="4">
    <source>
        <dbReference type="ARBA" id="ARBA00022679"/>
    </source>
</evidence>
<evidence type="ECO:0000256" key="1">
    <source>
        <dbReference type="ARBA" id="ARBA00008874"/>
    </source>
</evidence>
<evidence type="ECO:0000256" key="2">
    <source>
        <dbReference type="ARBA" id="ARBA00012513"/>
    </source>
</evidence>
<dbReference type="EC" id="2.7.11.1" evidence="2"/>
<dbReference type="PANTHER" id="PTHR48012">
    <property type="entry name" value="STERILE20-LIKE KINASE, ISOFORM B-RELATED"/>
    <property type="match status" value="1"/>
</dbReference>
<gene>
    <name evidence="12" type="ORF">C6P40_003147</name>
</gene>
<dbReference type="InterPro" id="IPR011009">
    <property type="entry name" value="Kinase-like_dom_sf"/>
</dbReference>
<evidence type="ECO:0000313" key="12">
    <source>
        <dbReference type="EMBL" id="KAG0686922.1"/>
    </source>
</evidence>
<dbReference type="PANTHER" id="PTHR48012:SF10">
    <property type="entry name" value="FI20177P1"/>
    <property type="match status" value="1"/>
</dbReference>
<feature type="domain" description="Protein kinase" evidence="11">
    <location>
        <begin position="12"/>
        <end position="265"/>
    </location>
</feature>
<dbReference type="PROSITE" id="PS50330">
    <property type="entry name" value="UIM"/>
    <property type="match status" value="1"/>
</dbReference>
<dbReference type="PROSITE" id="PS00108">
    <property type="entry name" value="PROTEIN_KINASE_ST"/>
    <property type="match status" value="1"/>
</dbReference>
<evidence type="ECO:0000256" key="9">
    <source>
        <dbReference type="ARBA" id="ARBA00048679"/>
    </source>
</evidence>
<dbReference type="InterPro" id="IPR050629">
    <property type="entry name" value="STE20/SPS1-PAK"/>
</dbReference>
<dbReference type="AlphaFoldDB" id="A0A9P6WH88"/>
<dbReference type="GO" id="GO:0004674">
    <property type="term" value="F:protein serine/threonine kinase activity"/>
    <property type="evidence" value="ECO:0007669"/>
    <property type="project" value="UniProtKB-KW"/>
</dbReference>
<evidence type="ECO:0000256" key="3">
    <source>
        <dbReference type="ARBA" id="ARBA00022527"/>
    </source>
</evidence>
<reference evidence="12" key="1">
    <citation type="submission" date="2020-11" db="EMBL/GenBank/DDBJ databases">
        <title>Kefir isolates.</title>
        <authorList>
            <person name="Marcisauskas S."/>
            <person name="Kim Y."/>
            <person name="Blasche S."/>
        </authorList>
    </citation>
    <scope>NUCLEOTIDE SEQUENCE</scope>
    <source>
        <strain evidence="12">Olga-1</strain>
    </source>
</reference>
<dbReference type="PROSITE" id="PS50011">
    <property type="entry name" value="PROTEIN_KINASE_DOM"/>
    <property type="match status" value="1"/>
</dbReference>
<dbReference type="PROSITE" id="PS00107">
    <property type="entry name" value="PROTEIN_KINASE_ATP"/>
    <property type="match status" value="1"/>
</dbReference>
<dbReference type="Gene3D" id="1.10.510.10">
    <property type="entry name" value="Transferase(Phosphotransferase) domain 1"/>
    <property type="match status" value="1"/>
</dbReference>
<dbReference type="FunFam" id="1.10.510.10:FF:000499">
    <property type="entry name" value="Serine/threonine-protein kinase KIC1"/>
    <property type="match status" value="1"/>
</dbReference>
<comment type="catalytic activity">
    <reaction evidence="9">
        <text>L-seryl-[protein] + ATP = O-phospho-L-seryl-[protein] + ADP + H(+)</text>
        <dbReference type="Rhea" id="RHEA:17989"/>
        <dbReference type="Rhea" id="RHEA-COMP:9863"/>
        <dbReference type="Rhea" id="RHEA-COMP:11604"/>
        <dbReference type="ChEBI" id="CHEBI:15378"/>
        <dbReference type="ChEBI" id="CHEBI:29999"/>
        <dbReference type="ChEBI" id="CHEBI:30616"/>
        <dbReference type="ChEBI" id="CHEBI:83421"/>
        <dbReference type="ChEBI" id="CHEBI:456216"/>
        <dbReference type="EC" id="2.7.11.1"/>
    </reaction>
</comment>
<comment type="similarity">
    <text evidence="1">Belongs to the protein kinase superfamily. STE Ser/Thr protein kinase family. STE20 subfamily.</text>
</comment>
<comment type="catalytic activity">
    <reaction evidence="8">
        <text>L-threonyl-[protein] + ATP = O-phospho-L-threonyl-[protein] + ADP + H(+)</text>
        <dbReference type="Rhea" id="RHEA:46608"/>
        <dbReference type="Rhea" id="RHEA-COMP:11060"/>
        <dbReference type="Rhea" id="RHEA-COMP:11605"/>
        <dbReference type="ChEBI" id="CHEBI:15378"/>
        <dbReference type="ChEBI" id="CHEBI:30013"/>
        <dbReference type="ChEBI" id="CHEBI:30616"/>
        <dbReference type="ChEBI" id="CHEBI:61977"/>
        <dbReference type="ChEBI" id="CHEBI:456216"/>
        <dbReference type="EC" id="2.7.11.1"/>
    </reaction>
</comment>
<dbReference type="SUPFAM" id="SSF56112">
    <property type="entry name" value="Protein kinase-like (PK-like)"/>
    <property type="match status" value="1"/>
</dbReference>
<dbReference type="EMBL" id="PUHW01000349">
    <property type="protein sequence ID" value="KAG0686922.1"/>
    <property type="molecule type" value="Genomic_DNA"/>
</dbReference>
<name>A0A9P6WH88_9ASCO</name>
<accession>A0A9P6WH88</accession>
<keyword evidence="3" id="KW-0723">Serine/threonine-protein kinase</keyword>
<feature type="binding site" evidence="10">
    <location>
        <position position="41"/>
    </location>
    <ligand>
        <name>ATP</name>
        <dbReference type="ChEBI" id="CHEBI:30616"/>
    </ligand>
</feature>
<dbReference type="Proteomes" id="UP000697127">
    <property type="component" value="Unassembled WGS sequence"/>
</dbReference>
<dbReference type="GO" id="GO:0005737">
    <property type="term" value="C:cytoplasm"/>
    <property type="evidence" value="ECO:0007669"/>
    <property type="project" value="TreeGrafter"/>
</dbReference>
<dbReference type="InterPro" id="IPR008271">
    <property type="entry name" value="Ser/Thr_kinase_AS"/>
</dbReference>
<evidence type="ECO:0000256" key="7">
    <source>
        <dbReference type="ARBA" id="ARBA00022840"/>
    </source>
</evidence>
<organism evidence="12 13">
    <name type="scientific">Pichia californica</name>
    <dbReference type="NCBI Taxonomy" id="460514"/>
    <lineage>
        <taxon>Eukaryota</taxon>
        <taxon>Fungi</taxon>
        <taxon>Dikarya</taxon>
        <taxon>Ascomycota</taxon>
        <taxon>Saccharomycotina</taxon>
        <taxon>Pichiomycetes</taxon>
        <taxon>Pichiales</taxon>
        <taxon>Pichiaceae</taxon>
        <taxon>Pichia</taxon>
    </lineage>
</organism>
<keyword evidence="5 10" id="KW-0547">Nucleotide-binding</keyword>
<keyword evidence="4" id="KW-0808">Transferase</keyword>
<evidence type="ECO:0000256" key="8">
    <source>
        <dbReference type="ARBA" id="ARBA00047899"/>
    </source>
</evidence>